<feature type="binding site" evidence="7">
    <location>
        <position position="220"/>
    </location>
    <ligand>
        <name>Mg(2+)</name>
        <dbReference type="ChEBI" id="CHEBI:18420"/>
    </ligand>
</feature>
<feature type="transmembrane region" description="Helical" evidence="8">
    <location>
        <begin position="166"/>
        <end position="184"/>
    </location>
</feature>
<dbReference type="GO" id="GO:0005886">
    <property type="term" value="C:plasma membrane"/>
    <property type="evidence" value="ECO:0007669"/>
    <property type="project" value="UniProtKB-SubCell"/>
</dbReference>
<organism evidence="9 10">
    <name type="scientific">Paenibacillus contaminans</name>
    <dbReference type="NCBI Taxonomy" id="450362"/>
    <lineage>
        <taxon>Bacteria</taxon>
        <taxon>Bacillati</taxon>
        <taxon>Bacillota</taxon>
        <taxon>Bacilli</taxon>
        <taxon>Bacillales</taxon>
        <taxon>Paenibacillaceae</taxon>
        <taxon>Paenibacillus</taxon>
    </lineage>
</organism>
<name>A0A329MBK4_9BACL</name>
<keyword evidence="2" id="KW-1003">Cell membrane</keyword>
<dbReference type="GO" id="GO:0044038">
    <property type="term" value="P:cell wall macromolecule biosynthetic process"/>
    <property type="evidence" value="ECO:0007669"/>
    <property type="project" value="TreeGrafter"/>
</dbReference>
<evidence type="ECO:0000313" key="10">
    <source>
        <dbReference type="Proteomes" id="UP000250369"/>
    </source>
</evidence>
<evidence type="ECO:0000256" key="3">
    <source>
        <dbReference type="ARBA" id="ARBA00022679"/>
    </source>
</evidence>
<dbReference type="OrthoDB" id="9783652at2"/>
<keyword evidence="7" id="KW-0479">Metal-binding</keyword>
<feature type="transmembrane region" description="Helical" evidence="8">
    <location>
        <begin position="296"/>
        <end position="314"/>
    </location>
</feature>
<protein>
    <submittedName>
        <fullName evidence="9">Undecaprenyl-phosphate alpha-N-acetylglucosaminyl 1-phosphate transferase</fullName>
    </submittedName>
</protein>
<keyword evidence="7" id="KW-0460">Magnesium</keyword>
<evidence type="ECO:0000313" key="9">
    <source>
        <dbReference type="EMBL" id="RAV17381.1"/>
    </source>
</evidence>
<dbReference type="Pfam" id="PF00953">
    <property type="entry name" value="Glycos_transf_4"/>
    <property type="match status" value="1"/>
</dbReference>
<comment type="cofactor">
    <cofactor evidence="7">
        <name>Mg(2+)</name>
        <dbReference type="ChEBI" id="CHEBI:18420"/>
    </cofactor>
</comment>
<evidence type="ECO:0000256" key="6">
    <source>
        <dbReference type="ARBA" id="ARBA00023136"/>
    </source>
</evidence>
<evidence type="ECO:0000256" key="7">
    <source>
        <dbReference type="PIRSR" id="PIRSR600715-1"/>
    </source>
</evidence>
<reference evidence="9 10" key="1">
    <citation type="journal article" date="2009" name="Int. J. Syst. Evol. Microbiol.">
        <title>Paenibacillus contaminans sp. nov., isolated from a contaminated laboratory plate.</title>
        <authorList>
            <person name="Chou J.H."/>
            <person name="Lee J.H."/>
            <person name="Lin M.C."/>
            <person name="Chang P.S."/>
            <person name="Arun A.B."/>
            <person name="Young C.C."/>
            <person name="Chen W.M."/>
        </authorList>
    </citation>
    <scope>NUCLEOTIDE SEQUENCE [LARGE SCALE GENOMIC DNA]</scope>
    <source>
        <strain evidence="9 10">CKOBP-6</strain>
    </source>
</reference>
<evidence type="ECO:0000256" key="5">
    <source>
        <dbReference type="ARBA" id="ARBA00022989"/>
    </source>
</evidence>
<evidence type="ECO:0000256" key="4">
    <source>
        <dbReference type="ARBA" id="ARBA00022692"/>
    </source>
</evidence>
<comment type="subcellular location">
    <subcellularLocation>
        <location evidence="1">Cell membrane</location>
        <topology evidence="1">Multi-pass membrane protein</topology>
    </subcellularLocation>
</comment>
<feature type="transmembrane region" description="Helical" evidence="8">
    <location>
        <begin position="242"/>
        <end position="265"/>
    </location>
</feature>
<accession>A0A329MBK4</accession>
<dbReference type="PROSITE" id="PS01348">
    <property type="entry name" value="MRAY_2"/>
    <property type="match status" value="1"/>
</dbReference>
<feature type="transmembrane region" description="Helical" evidence="8">
    <location>
        <begin position="190"/>
        <end position="209"/>
    </location>
</feature>
<keyword evidence="5 8" id="KW-1133">Transmembrane helix</keyword>
<dbReference type="InterPro" id="IPR018480">
    <property type="entry name" value="PNAcMuramoyl-5peptid_Trfase_CS"/>
</dbReference>
<dbReference type="GO" id="GO:0071555">
    <property type="term" value="P:cell wall organization"/>
    <property type="evidence" value="ECO:0007669"/>
    <property type="project" value="TreeGrafter"/>
</dbReference>
<keyword evidence="6 8" id="KW-0472">Membrane</keyword>
<dbReference type="PANTHER" id="PTHR22926:SF3">
    <property type="entry name" value="UNDECAPRENYL-PHOSPHATE ALPHA-N-ACETYLGLUCOSAMINYL 1-PHOSPHATE TRANSFERASE"/>
    <property type="match status" value="1"/>
</dbReference>
<evidence type="ECO:0000256" key="8">
    <source>
        <dbReference type="SAM" id="Phobius"/>
    </source>
</evidence>
<feature type="transmembrane region" description="Helical" evidence="8">
    <location>
        <begin position="320"/>
        <end position="343"/>
    </location>
</feature>
<keyword evidence="3 9" id="KW-0808">Transferase</keyword>
<proteinExistence type="predicted"/>
<feature type="transmembrane region" description="Helical" evidence="8">
    <location>
        <begin position="106"/>
        <end position="128"/>
    </location>
</feature>
<keyword evidence="4 8" id="KW-0812">Transmembrane</keyword>
<feature type="transmembrane region" description="Helical" evidence="8">
    <location>
        <begin position="216"/>
        <end position="236"/>
    </location>
</feature>
<feature type="transmembrane region" description="Helical" evidence="8">
    <location>
        <begin position="77"/>
        <end position="94"/>
    </location>
</feature>
<dbReference type="Proteomes" id="UP000250369">
    <property type="component" value="Unassembled WGS sequence"/>
</dbReference>
<evidence type="ECO:0000256" key="1">
    <source>
        <dbReference type="ARBA" id="ARBA00004651"/>
    </source>
</evidence>
<feature type="transmembrane region" description="Helical" evidence="8">
    <location>
        <begin position="140"/>
        <end position="159"/>
    </location>
</feature>
<comment type="caution">
    <text evidence="9">The sequence shown here is derived from an EMBL/GenBank/DDBJ whole genome shotgun (WGS) entry which is preliminary data.</text>
</comment>
<feature type="transmembrane region" description="Helical" evidence="8">
    <location>
        <begin position="50"/>
        <end position="71"/>
    </location>
</feature>
<keyword evidence="10" id="KW-1185">Reference proteome</keyword>
<dbReference type="PANTHER" id="PTHR22926">
    <property type="entry name" value="PHOSPHO-N-ACETYLMURAMOYL-PENTAPEPTIDE-TRANSFERASE"/>
    <property type="match status" value="1"/>
</dbReference>
<dbReference type="GO" id="GO:0046872">
    <property type="term" value="F:metal ion binding"/>
    <property type="evidence" value="ECO:0007669"/>
    <property type="project" value="UniProtKB-KW"/>
</dbReference>
<feature type="binding site" evidence="7">
    <location>
        <position position="158"/>
    </location>
    <ligand>
        <name>Mg(2+)</name>
        <dbReference type="ChEBI" id="CHEBI:18420"/>
    </ligand>
</feature>
<dbReference type="InterPro" id="IPR000715">
    <property type="entry name" value="Glycosyl_transferase_4"/>
</dbReference>
<dbReference type="AlphaFoldDB" id="A0A329MBK4"/>
<feature type="transmembrane region" description="Helical" evidence="8">
    <location>
        <begin position="6"/>
        <end position="29"/>
    </location>
</feature>
<dbReference type="GO" id="GO:0016780">
    <property type="term" value="F:phosphotransferase activity, for other substituted phosphate groups"/>
    <property type="evidence" value="ECO:0007669"/>
    <property type="project" value="InterPro"/>
</dbReference>
<gene>
    <name evidence="9" type="ORF">DQG23_27455</name>
</gene>
<dbReference type="GO" id="GO:0009103">
    <property type="term" value="P:lipopolysaccharide biosynthetic process"/>
    <property type="evidence" value="ECO:0007669"/>
    <property type="project" value="TreeGrafter"/>
</dbReference>
<evidence type="ECO:0000256" key="2">
    <source>
        <dbReference type="ARBA" id="ARBA00022475"/>
    </source>
</evidence>
<dbReference type="RefSeq" id="WP_113034232.1">
    <property type="nucleotide sequence ID" value="NZ_QMFB01000019.1"/>
</dbReference>
<sequence length="364" mass="39194">MSAWMYVIGFIASCSLAVLLTPLVKKLAFRVGAVSVPNHRSVHTKIMPQMGGLAIFLAFAIVYTVVSLIARHYTTEITMALLIGGTIIVIVGAFDDRLALSPKVKLLGQVIAAIVVVSFGLQIDVINIPFTDWSWTPPTWLAIVITIVWIIGVTNAVNLIDGLDGLSAGVSGIATATIMVMALMMPQQEYPIALLCAVLLGSIVGFLFFNFNPAKIFMGDTGALFLGFTLATLSIVGYKQAAFVSFIVPILILGVPISDTLLAIIRRKLNNKPISAPDKGHLHHSLMSLGFSTKKTVLIIYGISILFGLCAVLLSQPTQWWTIVLLAIFLLGMEVGVEALGILSKKRKPVIQLLQRLSGQRSKG</sequence>
<dbReference type="CDD" id="cd06853">
    <property type="entry name" value="GT_WecA_like"/>
    <property type="match status" value="1"/>
</dbReference>
<dbReference type="EMBL" id="QMFB01000019">
    <property type="protein sequence ID" value="RAV17381.1"/>
    <property type="molecule type" value="Genomic_DNA"/>
</dbReference>